<protein>
    <submittedName>
        <fullName evidence="2">Neur_chan_memb domain-containing protein</fullName>
    </submittedName>
</protein>
<proteinExistence type="predicted"/>
<name>A0AC35U3T0_9BILA</name>
<dbReference type="Proteomes" id="UP000095286">
    <property type="component" value="Unplaced"/>
</dbReference>
<evidence type="ECO:0000313" key="1">
    <source>
        <dbReference type="Proteomes" id="UP000095286"/>
    </source>
</evidence>
<evidence type="ECO:0000313" key="2">
    <source>
        <dbReference type="WBParaSite" id="RSKR_0000719175.1"/>
    </source>
</evidence>
<sequence>MLKHPLCGDVFWSDNGTIQSPSLPVIDECNRQRVIAWVPAIFFWLMMPIFLLYSHRFSLRPFAVPLNWNNLMVLKFSLTYIALIMSIFPMFMELIGFDSCSAVITSKYAFIWICILFTLSDASARPFYAKGRHPSPELFSSFLSRLTLSWFNSFIKTGKDKDLEMDDLYDLNEGSTSTHLEVLWMKHWGPVINKYYNDLHLCEKNGNAKKPSPPSILLALYKMFKYELITA</sequence>
<organism evidence="1 2">
    <name type="scientific">Rhabditophanes sp. KR3021</name>
    <dbReference type="NCBI Taxonomy" id="114890"/>
    <lineage>
        <taxon>Eukaryota</taxon>
        <taxon>Metazoa</taxon>
        <taxon>Ecdysozoa</taxon>
        <taxon>Nematoda</taxon>
        <taxon>Chromadorea</taxon>
        <taxon>Rhabditida</taxon>
        <taxon>Tylenchina</taxon>
        <taxon>Panagrolaimomorpha</taxon>
        <taxon>Strongyloidoidea</taxon>
        <taxon>Alloionematidae</taxon>
        <taxon>Rhabditophanes</taxon>
    </lineage>
</organism>
<accession>A0AC35U3T0</accession>
<reference evidence="2" key="1">
    <citation type="submission" date="2016-11" db="UniProtKB">
        <authorList>
            <consortium name="WormBaseParasite"/>
        </authorList>
    </citation>
    <scope>IDENTIFICATION</scope>
    <source>
        <strain evidence="2">KR3021</strain>
    </source>
</reference>
<dbReference type="WBParaSite" id="RSKR_0000719175.1">
    <property type="protein sequence ID" value="RSKR_0000719175.1"/>
    <property type="gene ID" value="RSKR_0000719175"/>
</dbReference>